<dbReference type="Proteomes" id="UP001314205">
    <property type="component" value="Unassembled WGS sequence"/>
</dbReference>
<feature type="compositionally biased region" description="Polar residues" evidence="1">
    <location>
        <begin position="1"/>
        <end position="11"/>
    </location>
</feature>
<dbReference type="PANTHER" id="PTHR10773:SF19">
    <property type="match status" value="1"/>
</dbReference>
<evidence type="ECO:0000259" key="2">
    <source>
        <dbReference type="Pfam" id="PF25273"/>
    </source>
</evidence>
<evidence type="ECO:0000256" key="1">
    <source>
        <dbReference type="SAM" id="MobiDB-lite"/>
    </source>
</evidence>
<dbReference type="PANTHER" id="PTHR10773">
    <property type="entry name" value="DNA-DIRECTED RNA POLYMERASES I, II, AND III SUBUNIT RPABC2"/>
    <property type="match status" value="1"/>
</dbReference>
<accession>A0AAV1LZY7</accession>
<dbReference type="AlphaFoldDB" id="A0AAV1LZY7"/>
<dbReference type="EMBL" id="CAVLGL010000115">
    <property type="protein sequence ID" value="CAK1600435.1"/>
    <property type="molecule type" value="Genomic_DNA"/>
</dbReference>
<name>A0AAV1LZY7_9NEOP</name>
<dbReference type="InterPro" id="IPR057191">
    <property type="entry name" value="DUF7869"/>
</dbReference>
<gene>
    <name evidence="3" type="ORF">PARMNEM_LOCUS19201</name>
</gene>
<comment type="caution">
    <text evidence="3">The sequence shown here is derived from an EMBL/GenBank/DDBJ whole genome shotgun (WGS) entry which is preliminary data.</text>
</comment>
<feature type="region of interest" description="Disordered" evidence="1">
    <location>
        <begin position="1"/>
        <end position="44"/>
    </location>
</feature>
<feature type="domain" description="DUF7869" evidence="2">
    <location>
        <begin position="260"/>
        <end position="407"/>
    </location>
</feature>
<evidence type="ECO:0000313" key="3">
    <source>
        <dbReference type="EMBL" id="CAK1600435.1"/>
    </source>
</evidence>
<keyword evidence="4" id="KW-1185">Reference proteome</keyword>
<reference evidence="3 4" key="1">
    <citation type="submission" date="2023-11" db="EMBL/GenBank/DDBJ databases">
        <authorList>
            <person name="Hedman E."/>
            <person name="Englund M."/>
            <person name="Stromberg M."/>
            <person name="Nyberg Akerstrom W."/>
            <person name="Nylinder S."/>
            <person name="Jareborg N."/>
            <person name="Kallberg Y."/>
            <person name="Kronander E."/>
        </authorList>
    </citation>
    <scope>NUCLEOTIDE SEQUENCE [LARGE SCALE GENOMIC DNA]</scope>
</reference>
<dbReference type="Pfam" id="PF25273">
    <property type="entry name" value="DUF7869"/>
    <property type="match status" value="1"/>
</dbReference>
<sequence length="527" mass="60870">MECLASPSTSGKTRKRTAHPENWKQNIAKRQRYSPKESPNRPRCQHLRKGVYKCESITMRDVMNFHAAFYKYHNKETQDAFLLKYCVPVIPKRKRPKNKKHHPKTIHTNYSIYSVSQKKKITICQKAFLGILNITKHRVQYIAKKFVESGGQAVKEKRGGDHKTDVCSTCILLLEKIKRESDEAQKQRLMVEHRVHKLKAKAFFNLVREERPNLKTFSFDCEKNLPLPKTPDQITYYSRQLYLYNCTIVEGSSKTPLTTQNVFAYCWTEDQYAKGANAIASIVYHRLMNTNLTDISTIRLIADGCPGQNKNSIMIAMCSKWLSSSAPDHVQRIEIVFPIVGHSFIPPDRVFAHVEKDVRKLECILRPEDYLEIIGTYSTIVRMGSDCEVLNFKSGMSSVIKDVGSWHFQFKHCKRFLIQRSKEIGNVVIQGEVHYTNNLGVLKKITRKNKKASDLNPEVITQNIVRIKPAKLVDVKKLLTTHFGNEWENEEGFDFYRSVLSQTSSLEEEEDASQEVTCELQVEERCL</sequence>
<proteinExistence type="predicted"/>
<evidence type="ECO:0000313" key="4">
    <source>
        <dbReference type="Proteomes" id="UP001314205"/>
    </source>
</evidence>
<protein>
    <recommendedName>
        <fullName evidence="2">DUF7869 domain-containing protein</fullName>
    </recommendedName>
</protein>
<organism evidence="3 4">
    <name type="scientific">Parnassius mnemosyne</name>
    <name type="common">clouded apollo</name>
    <dbReference type="NCBI Taxonomy" id="213953"/>
    <lineage>
        <taxon>Eukaryota</taxon>
        <taxon>Metazoa</taxon>
        <taxon>Ecdysozoa</taxon>
        <taxon>Arthropoda</taxon>
        <taxon>Hexapoda</taxon>
        <taxon>Insecta</taxon>
        <taxon>Pterygota</taxon>
        <taxon>Neoptera</taxon>
        <taxon>Endopterygota</taxon>
        <taxon>Lepidoptera</taxon>
        <taxon>Glossata</taxon>
        <taxon>Ditrysia</taxon>
        <taxon>Papilionoidea</taxon>
        <taxon>Papilionidae</taxon>
        <taxon>Parnassiinae</taxon>
        <taxon>Parnassini</taxon>
        <taxon>Parnassius</taxon>
        <taxon>Driopa</taxon>
    </lineage>
</organism>